<dbReference type="InterPro" id="IPR015424">
    <property type="entry name" value="PyrdxlP-dep_Trfase"/>
</dbReference>
<evidence type="ECO:0000313" key="12">
    <source>
        <dbReference type="EMBL" id="PDV98168.1"/>
    </source>
</evidence>
<keyword evidence="13" id="KW-1185">Reference proteome</keyword>
<comment type="caution">
    <text evidence="12">The sequence shown here is derived from an EMBL/GenBank/DDBJ whole genome shotgun (WGS) entry which is preliminary data.</text>
</comment>
<proteinExistence type="inferred from homology"/>
<keyword evidence="5" id="KW-0479">Metal-binding</keyword>
<evidence type="ECO:0000256" key="10">
    <source>
        <dbReference type="RuleBase" id="RU004504"/>
    </source>
</evidence>
<evidence type="ECO:0000256" key="8">
    <source>
        <dbReference type="ARBA" id="ARBA00023014"/>
    </source>
</evidence>
<dbReference type="PIRSF" id="PIRSF005572">
    <property type="entry name" value="NifS"/>
    <property type="match status" value="1"/>
</dbReference>
<dbReference type="Proteomes" id="UP000220922">
    <property type="component" value="Unassembled WGS sequence"/>
</dbReference>
<reference evidence="12 13" key="1">
    <citation type="submission" date="2016-05" db="EMBL/GenBank/DDBJ databases">
        <authorList>
            <person name="Lavstsen T."/>
            <person name="Jespersen J.S."/>
        </authorList>
    </citation>
    <scope>NUCLEOTIDE SEQUENCE [LARGE SCALE GENOMIC DNA]</scope>
    <source>
        <strain evidence="12 13">B7-9</strain>
    </source>
</reference>
<evidence type="ECO:0000256" key="6">
    <source>
        <dbReference type="ARBA" id="ARBA00022898"/>
    </source>
</evidence>
<dbReference type="EMBL" id="LYXE01000110">
    <property type="protein sequence ID" value="PDV98168.1"/>
    <property type="molecule type" value="Genomic_DNA"/>
</dbReference>
<evidence type="ECO:0000256" key="9">
    <source>
        <dbReference type="ARBA" id="ARBA00050776"/>
    </source>
</evidence>
<accession>A0A2H3KJU7</accession>
<dbReference type="Pfam" id="PF00266">
    <property type="entry name" value="Aminotran_5"/>
    <property type="match status" value="1"/>
</dbReference>
<name>A0A2H3KJU7_9CHLR</name>
<keyword evidence="7" id="KW-0408">Iron</keyword>
<sequence>MRERQIYLDHASTTPVDPEVLEAMLPYFTQYAGNPSSIHHAGRMALQALDDAREQVALVLGCTRREIVFTGGGSEGANLAVKGAALAQRARGKGAHVIVSAIEHHAVLHAAEYLAHDGFDVTVLPVNAAGLVEPEALAQALRPETILVSVMYANNEIGTIQPIAAIGALCRERGVLVHTDAVQAPGSLPLDVEALKVDLLSLTAHKCYGPKGAGLLYVRRGTPLLPQINGGAQERRRRAGTENVPGIVGLAAALTRAEERRISYAAQMHMLRERLIEGVLDRVPQSWLNGDRNQRLPNNANLGFAGVEGESILLLLDQVGIAASSGSACTSGSLEPSHVLVALGMSPDEANGSVRFSLGASNSREEIDYVLEVLPPMIERLRAVVPGYEPIAHG</sequence>
<comment type="catalytic activity">
    <reaction evidence="9">
        <text>(sulfur carrier)-H + L-cysteine = (sulfur carrier)-SH + L-alanine</text>
        <dbReference type="Rhea" id="RHEA:43892"/>
        <dbReference type="Rhea" id="RHEA-COMP:14737"/>
        <dbReference type="Rhea" id="RHEA-COMP:14739"/>
        <dbReference type="ChEBI" id="CHEBI:29917"/>
        <dbReference type="ChEBI" id="CHEBI:35235"/>
        <dbReference type="ChEBI" id="CHEBI:57972"/>
        <dbReference type="ChEBI" id="CHEBI:64428"/>
        <dbReference type="EC" id="2.8.1.7"/>
    </reaction>
</comment>
<dbReference type="PANTHER" id="PTHR11601">
    <property type="entry name" value="CYSTEINE DESULFURYLASE FAMILY MEMBER"/>
    <property type="match status" value="1"/>
</dbReference>
<organism evidence="12 13">
    <name type="scientific">Candidatus Chloroploca asiatica</name>
    <dbReference type="NCBI Taxonomy" id="1506545"/>
    <lineage>
        <taxon>Bacteria</taxon>
        <taxon>Bacillati</taxon>
        <taxon>Chloroflexota</taxon>
        <taxon>Chloroflexia</taxon>
        <taxon>Chloroflexales</taxon>
        <taxon>Chloroflexineae</taxon>
        <taxon>Oscillochloridaceae</taxon>
        <taxon>Candidatus Chloroploca</taxon>
    </lineage>
</organism>
<dbReference type="PROSITE" id="PS00595">
    <property type="entry name" value="AA_TRANSFER_CLASS_5"/>
    <property type="match status" value="1"/>
</dbReference>
<dbReference type="GO" id="GO:0046872">
    <property type="term" value="F:metal ion binding"/>
    <property type="evidence" value="ECO:0007669"/>
    <property type="project" value="UniProtKB-KW"/>
</dbReference>
<keyword evidence="8" id="KW-0411">Iron-sulfur</keyword>
<dbReference type="InterPro" id="IPR015421">
    <property type="entry name" value="PyrdxlP-dep_Trfase_major"/>
</dbReference>
<dbReference type="InterPro" id="IPR020578">
    <property type="entry name" value="Aminotrans_V_PyrdxlP_BS"/>
</dbReference>
<dbReference type="InterPro" id="IPR016454">
    <property type="entry name" value="Cysteine_dSase"/>
</dbReference>
<gene>
    <name evidence="12" type="ORF">A9Q02_03560</name>
</gene>
<feature type="domain" description="Aminotransferase class V" evidence="11">
    <location>
        <begin position="6"/>
        <end position="370"/>
    </location>
</feature>
<dbReference type="RefSeq" id="WP_097653893.1">
    <property type="nucleotide sequence ID" value="NZ_LYXE01000110.1"/>
</dbReference>
<dbReference type="EC" id="2.8.1.7" evidence="3"/>
<dbReference type="NCBIfam" id="NF002806">
    <property type="entry name" value="PRK02948.1"/>
    <property type="match status" value="1"/>
</dbReference>
<evidence type="ECO:0000256" key="4">
    <source>
        <dbReference type="ARBA" id="ARBA00022679"/>
    </source>
</evidence>
<dbReference type="GO" id="GO:0031071">
    <property type="term" value="F:cysteine desulfurase activity"/>
    <property type="evidence" value="ECO:0007669"/>
    <property type="project" value="UniProtKB-EC"/>
</dbReference>
<dbReference type="AlphaFoldDB" id="A0A2H3KJU7"/>
<evidence type="ECO:0000256" key="1">
    <source>
        <dbReference type="ARBA" id="ARBA00001933"/>
    </source>
</evidence>
<dbReference type="SUPFAM" id="SSF53383">
    <property type="entry name" value="PLP-dependent transferases"/>
    <property type="match status" value="1"/>
</dbReference>
<dbReference type="Gene3D" id="3.90.1150.10">
    <property type="entry name" value="Aspartate Aminotransferase, domain 1"/>
    <property type="match status" value="1"/>
</dbReference>
<protein>
    <recommendedName>
        <fullName evidence="3">cysteine desulfurase</fullName>
        <ecNumber evidence="3">2.8.1.7</ecNumber>
    </recommendedName>
</protein>
<dbReference type="InterPro" id="IPR000192">
    <property type="entry name" value="Aminotrans_V_dom"/>
</dbReference>
<dbReference type="PANTHER" id="PTHR11601:SF34">
    <property type="entry name" value="CYSTEINE DESULFURASE"/>
    <property type="match status" value="1"/>
</dbReference>
<dbReference type="FunFam" id="3.40.640.10:FF:000084">
    <property type="entry name" value="IscS-like cysteine desulfurase"/>
    <property type="match status" value="1"/>
</dbReference>
<keyword evidence="6" id="KW-0663">Pyridoxal phosphate</keyword>
<dbReference type="OrthoDB" id="9808002at2"/>
<keyword evidence="4" id="KW-0808">Transferase</keyword>
<dbReference type="GO" id="GO:0051536">
    <property type="term" value="F:iron-sulfur cluster binding"/>
    <property type="evidence" value="ECO:0007669"/>
    <property type="project" value="UniProtKB-KW"/>
</dbReference>
<evidence type="ECO:0000256" key="2">
    <source>
        <dbReference type="ARBA" id="ARBA00006490"/>
    </source>
</evidence>
<dbReference type="Gene3D" id="3.40.640.10">
    <property type="entry name" value="Type I PLP-dependent aspartate aminotransferase-like (Major domain)"/>
    <property type="match status" value="1"/>
</dbReference>
<evidence type="ECO:0000313" key="13">
    <source>
        <dbReference type="Proteomes" id="UP000220922"/>
    </source>
</evidence>
<evidence type="ECO:0000256" key="5">
    <source>
        <dbReference type="ARBA" id="ARBA00022723"/>
    </source>
</evidence>
<comment type="cofactor">
    <cofactor evidence="1 10">
        <name>pyridoxal 5'-phosphate</name>
        <dbReference type="ChEBI" id="CHEBI:597326"/>
    </cofactor>
</comment>
<comment type="similarity">
    <text evidence="2">Belongs to the class-V pyridoxal-phosphate-dependent aminotransferase family. NifS/IscS subfamily.</text>
</comment>
<evidence type="ECO:0000259" key="11">
    <source>
        <dbReference type="Pfam" id="PF00266"/>
    </source>
</evidence>
<dbReference type="Gene3D" id="1.10.260.50">
    <property type="match status" value="1"/>
</dbReference>
<evidence type="ECO:0000256" key="7">
    <source>
        <dbReference type="ARBA" id="ARBA00023004"/>
    </source>
</evidence>
<dbReference type="InterPro" id="IPR015422">
    <property type="entry name" value="PyrdxlP-dep_Trfase_small"/>
</dbReference>
<evidence type="ECO:0000256" key="3">
    <source>
        <dbReference type="ARBA" id="ARBA00012239"/>
    </source>
</evidence>